<dbReference type="GO" id="GO:0003743">
    <property type="term" value="F:translation initiation factor activity"/>
    <property type="evidence" value="ECO:0007669"/>
    <property type="project" value="UniProtKB-KW"/>
</dbReference>
<sequence>VHLQHWLTDKRARDQFLIQCSVDLEIYWNIGAGHLKPELFDQRTIFLESAMWSPSGTYLATTLKTGSVIWGGATFFKPLMFCDHNMVKLIDFSVGETYLVSYSEYDRKGAALKIFDLKSGEVKMVIERSQVEHVTGGIAGISQVSWPIFRWSGRNDDKYFARIRKNAIYIYETKTFGLIDNEPLKAENVMDFCWSPTDPVIALFVPTDADEMQPAKVSLIHVPNKEELKKKNLNGVRDCKMFWQSNGEYLAVLFNQFNGTRSTTYQRFVIFGIKDPCIPVEDFELENENDMIIAFSWEPNGQRFAVIHALDQRQNVSFYSVIKAHNRFQFSKLVTLEVEQAGSLHWSPAGRFILLAAMRGCGGDLIFYDVDALGTLAIERFVATNIEWSPTGRYVATIRTLSDELDVRQEEFQEGVMIWSFFGVLLYQIPRRHFTQEFLSKVLANVLILMIVPRSHVTLQFWWRPRPSSSSSTQEMQDVLEVVNELDIDLDNDLDNLVQFEDVDNMDKEVYTLSTEQLSTWKAPEGWDQWWTEIGRMMNQNRNAALKEPERKEEKLDG</sequence>
<accession>A0AAW0LEV7</accession>
<dbReference type="InterPro" id="IPR011042">
    <property type="entry name" value="6-blade_b-propeller_TolB-like"/>
</dbReference>
<dbReference type="PANTHER" id="PTHR14068">
    <property type="entry name" value="EUKARYOTIC TRANSLATION INITIATION FACTOR 3 EIF3 -RELATED"/>
    <property type="match status" value="1"/>
</dbReference>
<dbReference type="GO" id="GO:0003723">
    <property type="term" value="F:RNA binding"/>
    <property type="evidence" value="ECO:0007669"/>
    <property type="project" value="UniProtKB-KW"/>
</dbReference>
<dbReference type="GO" id="GO:0031369">
    <property type="term" value="F:translation initiation factor binding"/>
    <property type="evidence" value="ECO:0007669"/>
    <property type="project" value="InterPro"/>
</dbReference>
<evidence type="ECO:0000256" key="2">
    <source>
        <dbReference type="ARBA" id="ARBA00022540"/>
    </source>
</evidence>
<dbReference type="Gene3D" id="2.130.10.10">
    <property type="entry name" value="YVTN repeat-like/Quinoprotein amine dehydrogenase"/>
    <property type="match status" value="1"/>
</dbReference>
<dbReference type="EMBL" id="PKMF04000114">
    <property type="protein sequence ID" value="KAK7849434.1"/>
    <property type="molecule type" value="Genomic_DNA"/>
</dbReference>
<evidence type="ECO:0000313" key="7">
    <source>
        <dbReference type="Proteomes" id="UP000237347"/>
    </source>
</evidence>
<gene>
    <name evidence="6" type="primary">TIF3B1_2</name>
    <name evidence="6" type="ORF">CFP56_003007</name>
</gene>
<reference evidence="6 7" key="1">
    <citation type="journal article" date="2018" name="Sci. Data">
        <title>The draft genome sequence of cork oak.</title>
        <authorList>
            <person name="Ramos A.M."/>
            <person name="Usie A."/>
            <person name="Barbosa P."/>
            <person name="Barros P.M."/>
            <person name="Capote T."/>
            <person name="Chaves I."/>
            <person name="Simoes F."/>
            <person name="Abreu I."/>
            <person name="Carrasquinho I."/>
            <person name="Faro C."/>
            <person name="Guimaraes J.B."/>
            <person name="Mendonca D."/>
            <person name="Nobrega F."/>
            <person name="Rodrigues L."/>
            <person name="Saibo N.J.M."/>
            <person name="Varela M.C."/>
            <person name="Egas C."/>
            <person name="Matos J."/>
            <person name="Miguel C.M."/>
            <person name="Oliveira M.M."/>
            <person name="Ricardo C.P."/>
            <person name="Goncalves S."/>
        </authorList>
    </citation>
    <scope>NUCLEOTIDE SEQUENCE [LARGE SCALE GENOMIC DNA]</scope>
    <source>
        <strain evidence="7">cv. HL8</strain>
    </source>
</reference>
<evidence type="ECO:0000256" key="1">
    <source>
        <dbReference type="ARBA" id="ARBA00022490"/>
    </source>
</evidence>
<comment type="caution">
    <text evidence="6">The sequence shown here is derived from an EMBL/GenBank/DDBJ whole genome shotgun (WGS) entry which is preliminary data.</text>
</comment>
<dbReference type="InterPro" id="IPR013979">
    <property type="entry name" value="TIF_beta_prop-like"/>
</dbReference>
<keyword evidence="4" id="KW-0648">Protein biosynthesis</keyword>
<name>A0AAW0LEV7_QUESU</name>
<keyword evidence="7" id="KW-1185">Reference proteome</keyword>
<evidence type="ECO:0000259" key="5">
    <source>
        <dbReference type="Pfam" id="PF08662"/>
    </source>
</evidence>
<evidence type="ECO:0000256" key="3">
    <source>
        <dbReference type="ARBA" id="ARBA00022884"/>
    </source>
</evidence>
<dbReference type="GO" id="GO:0005852">
    <property type="term" value="C:eukaryotic translation initiation factor 3 complex"/>
    <property type="evidence" value="ECO:0007669"/>
    <property type="project" value="InterPro"/>
</dbReference>
<keyword evidence="2 6" id="KW-0396">Initiation factor</keyword>
<dbReference type="Pfam" id="PF08662">
    <property type="entry name" value="eIF2A"/>
    <property type="match status" value="1"/>
</dbReference>
<dbReference type="Gene3D" id="2.120.10.30">
    <property type="entry name" value="TolB, C-terminal domain"/>
    <property type="match status" value="1"/>
</dbReference>
<dbReference type="AlphaFoldDB" id="A0AAW0LEV7"/>
<dbReference type="Proteomes" id="UP000237347">
    <property type="component" value="Unassembled WGS sequence"/>
</dbReference>
<keyword evidence="3" id="KW-0694">RNA-binding</keyword>
<dbReference type="PANTHER" id="PTHR14068:SF0">
    <property type="entry name" value="EUKARYOTIC TRANSLATION INITIATION FACTOR 3 SUBUNIT B"/>
    <property type="match status" value="1"/>
</dbReference>
<dbReference type="SUPFAM" id="SSF82171">
    <property type="entry name" value="DPP6 N-terminal domain-like"/>
    <property type="match status" value="1"/>
</dbReference>
<evidence type="ECO:0000256" key="4">
    <source>
        <dbReference type="ARBA" id="ARBA00022917"/>
    </source>
</evidence>
<proteinExistence type="predicted"/>
<dbReference type="InterPro" id="IPR015943">
    <property type="entry name" value="WD40/YVTN_repeat-like_dom_sf"/>
</dbReference>
<protein>
    <submittedName>
        <fullName evidence="6">Eukaryotic translation initiation factor 3 subunit b</fullName>
    </submittedName>
</protein>
<evidence type="ECO:0000313" key="6">
    <source>
        <dbReference type="EMBL" id="KAK7849434.1"/>
    </source>
</evidence>
<feature type="domain" description="Translation initiation factor beta propellor-like" evidence="5">
    <location>
        <begin position="231"/>
        <end position="434"/>
    </location>
</feature>
<dbReference type="InterPro" id="IPR011400">
    <property type="entry name" value="EIF3B"/>
</dbReference>
<organism evidence="6 7">
    <name type="scientific">Quercus suber</name>
    <name type="common">Cork oak</name>
    <dbReference type="NCBI Taxonomy" id="58331"/>
    <lineage>
        <taxon>Eukaryota</taxon>
        <taxon>Viridiplantae</taxon>
        <taxon>Streptophyta</taxon>
        <taxon>Embryophyta</taxon>
        <taxon>Tracheophyta</taxon>
        <taxon>Spermatophyta</taxon>
        <taxon>Magnoliopsida</taxon>
        <taxon>eudicotyledons</taxon>
        <taxon>Gunneridae</taxon>
        <taxon>Pentapetalae</taxon>
        <taxon>rosids</taxon>
        <taxon>fabids</taxon>
        <taxon>Fagales</taxon>
        <taxon>Fagaceae</taxon>
        <taxon>Quercus</taxon>
    </lineage>
</organism>
<feature type="non-terminal residue" evidence="6">
    <location>
        <position position="1"/>
    </location>
</feature>
<keyword evidence="1" id="KW-0963">Cytoplasm</keyword>